<dbReference type="OrthoDB" id="9775950at2"/>
<reference evidence="8" key="2">
    <citation type="submission" date="2022-06" db="EMBL/GenBank/DDBJ databases">
        <authorList>
            <person name="Holder M.E."/>
            <person name="Ajami N.J."/>
            <person name="Petrosino J.F."/>
        </authorList>
    </citation>
    <scope>NUCLEOTIDE SEQUENCE</scope>
    <source>
        <strain evidence="8">RMA 8861</strain>
    </source>
</reference>
<keyword evidence="10" id="KW-1185">Reference proteome</keyword>
<dbReference type="KEGG" id="csep:CP523_11945"/>
<keyword evidence="5 6" id="KW-0472">Membrane</keyword>
<feature type="transmembrane region" description="Helical" evidence="6">
    <location>
        <begin position="385"/>
        <end position="406"/>
    </location>
</feature>
<dbReference type="PIRSF" id="PIRSF038958">
    <property type="entry name" value="PG_synth_SpoVB"/>
    <property type="match status" value="1"/>
</dbReference>
<feature type="transmembrane region" description="Helical" evidence="6">
    <location>
        <begin position="487"/>
        <end position="511"/>
    </location>
</feature>
<keyword evidence="4 6" id="KW-1133">Transmembrane helix</keyword>
<dbReference type="RefSeq" id="WP_066673458.1">
    <property type="nucleotide sequence ID" value="NZ_CABMIZ010000001.1"/>
</dbReference>
<dbReference type="EMBL" id="CP023671">
    <property type="protein sequence ID" value="AYE35069.1"/>
    <property type="molecule type" value="Genomic_DNA"/>
</dbReference>
<evidence type="ECO:0000256" key="4">
    <source>
        <dbReference type="ARBA" id="ARBA00022989"/>
    </source>
</evidence>
<protein>
    <submittedName>
        <fullName evidence="7">Polysaccharide biosynthesis protein</fullName>
    </submittedName>
</protein>
<evidence type="ECO:0000256" key="2">
    <source>
        <dbReference type="ARBA" id="ARBA00022475"/>
    </source>
</evidence>
<proteinExistence type="predicted"/>
<keyword evidence="2" id="KW-1003">Cell membrane</keyword>
<feature type="transmembrane region" description="Helical" evidence="6">
    <location>
        <begin position="151"/>
        <end position="175"/>
    </location>
</feature>
<dbReference type="GO" id="GO:0005886">
    <property type="term" value="C:plasma membrane"/>
    <property type="evidence" value="ECO:0007669"/>
    <property type="project" value="UniProtKB-SubCell"/>
</dbReference>
<dbReference type="PANTHER" id="PTHR30250">
    <property type="entry name" value="PST FAMILY PREDICTED COLANIC ACID TRANSPORTER"/>
    <property type="match status" value="1"/>
</dbReference>
<evidence type="ECO:0000313" key="10">
    <source>
        <dbReference type="Proteomes" id="UP001055437"/>
    </source>
</evidence>
<feature type="transmembrane region" description="Helical" evidence="6">
    <location>
        <begin position="326"/>
        <end position="346"/>
    </location>
</feature>
<feature type="transmembrane region" description="Helical" evidence="6">
    <location>
        <begin position="120"/>
        <end position="139"/>
    </location>
</feature>
<dbReference type="GeneID" id="303561397"/>
<dbReference type="EMBL" id="CP099799">
    <property type="protein sequence ID" value="USS01666.1"/>
    <property type="molecule type" value="Genomic_DNA"/>
</dbReference>
<dbReference type="Proteomes" id="UP000280586">
    <property type="component" value="Chromosome"/>
</dbReference>
<feature type="transmembrane region" description="Helical" evidence="6">
    <location>
        <begin position="451"/>
        <end position="467"/>
    </location>
</feature>
<feature type="transmembrane region" description="Helical" evidence="6">
    <location>
        <begin position="91"/>
        <end position="114"/>
    </location>
</feature>
<dbReference type="InterPro" id="IPR024923">
    <property type="entry name" value="PG_synth_SpoVB"/>
</dbReference>
<evidence type="ECO:0000313" key="8">
    <source>
        <dbReference type="EMBL" id="USS01666.1"/>
    </source>
</evidence>
<evidence type="ECO:0000313" key="7">
    <source>
        <dbReference type="EMBL" id="AYE35069.1"/>
    </source>
</evidence>
<evidence type="ECO:0000256" key="5">
    <source>
        <dbReference type="ARBA" id="ARBA00023136"/>
    </source>
</evidence>
<dbReference type="CDD" id="cd13124">
    <property type="entry name" value="MATE_SpoVB_like"/>
    <property type="match status" value="1"/>
</dbReference>
<dbReference type="InterPro" id="IPR050833">
    <property type="entry name" value="Poly_Biosynth_Transport"/>
</dbReference>
<evidence type="ECO:0000256" key="3">
    <source>
        <dbReference type="ARBA" id="ARBA00022692"/>
    </source>
</evidence>
<feature type="transmembrane region" description="Helical" evidence="6">
    <location>
        <begin position="358"/>
        <end position="378"/>
    </location>
</feature>
<keyword evidence="3 6" id="KW-0812">Transmembrane</keyword>
<name>A0A9N7JLX5_CLOSE</name>
<evidence type="ECO:0000256" key="1">
    <source>
        <dbReference type="ARBA" id="ARBA00004651"/>
    </source>
</evidence>
<sequence>MEERNAGRGFLILSIAGLVGKLLSAIYMPFLRGIIGVEGYGIYQASYDVFIFIFAVTSLGTQPAVTKVVTELRAIGNHKDALRAMKLARRYLAIIGTIVTILFMVFAFNIANIVNSPRSGLALFILAPTIVLSAILSSYRGYIQGIEDMNTLAISQVLEQIINVVLSLLFAFLLAKFSLEWGSAGGTVGTSIGALVAIIFIIFIYEKRNYEDEAIISDVSTKRVSDRTILRKLITYGLPITLVAGMQNAAGIIDVINVNGRLLYAGFSASEVEGLYGILGSYKTLIYVPLTIVTALGTAIFPKIIQAFVERNKRELKKQMSYSFRITYMITIPATFGLAILAEPIYRFLFGTSQGYELLLYGSCVLIFMSITTIQNTILQGINKLYLILFTAGLGIVIKFAANYFLVGIKEINILGAVIGNLLAFLVPTIINHRQLTRFFKVKIPIIKQAIVPLISSIIMSFVIYAIKVPIIRSIGIISVGTLATRILIGLATFLLVSIGGIVYLYIMVYFGGIRKKDLDMISPKLYKFMPRSIRRQLI</sequence>
<feature type="transmembrane region" description="Helical" evidence="6">
    <location>
        <begin position="9"/>
        <end position="30"/>
    </location>
</feature>
<feature type="transmembrane region" description="Helical" evidence="6">
    <location>
        <begin position="181"/>
        <end position="205"/>
    </location>
</feature>
<comment type="subcellular location">
    <subcellularLocation>
        <location evidence="1">Cell membrane</location>
        <topology evidence="1">Multi-pass membrane protein</topology>
    </subcellularLocation>
</comment>
<feature type="transmembrane region" description="Helical" evidence="6">
    <location>
        <begin position="285"/>
        <end position="305"/>
    </location>
</feature>
<dbReference type="Pfam" id="PF01943">
    <property type="entry name" value="Polysacc_synt"/>
    <property type="match status" value="1"/>
</dbReference>
<dbReference type="InterPro" id="IPR002797">
    <property type="entry name" value="Polysacc_synth"/>
</dbReference>
<reference evidence="7 9" key="1">
    <citation type="submission" date="2017-09" db="EMBL/GenBank/DDBJ databases">
        <authorList>
            <person name="Thomas P."/>
            <person name="Seyboldt C."/>
        </authorList>
    </citation>
    <scope>NUCLEOTIDE SEQUENCE [LARGE SCALE GENOMIC DNA]</scope>
    <source>
        <strain evidence="7 9">DSM 7534</strain>
    </source>
</reference>
<accession>A0A9N7JLX5</accession>
<dbReference type="AlphaFoldDB" id="A0A9N7JLX5"/>
<feature type="transmembrane region" description="Helical" evidence="6">
    <location>
        <begin position="412"/>
        <end position="431"/>
    </location>
</feature>
<evidence type="ECO:0000313" key="9">
    <source>
        <dbReference type="Proteomes" id="UP000280586"/>
    </source>
</evidence>
<evidence type="ECO:0000256" key="6">
    <source>
        <dbReference type="SAM" id="Phobius"/>
    </source>
</evidence>
<dbReference type="Proteomes" id="UP001055437">
    <property type="component" value="Chromosome"/>
</dbReference>
<organism evidence="7 9">
    <name type="scientific">Clostridium septicum</name>
    <dbReference type="NCBI Taxonomy" id="1504"/>
    <lineage>
        <taxon>Bacteria</taxon>
        <taxon>Bacillati</taxon>
        <taxon>Bacillota</taxon>
        <taxon>Clostridia</taxon>
        <taxon>Eubacteriales</taxon>
        <taxon>Clostridiaceae</taxon>
        <taxon>Clostridium</taxon>
    </lineage>
</organism>
<dbReference type="PANTHER" id="PTHR30250:SF21">
    <property type="entry name" value="LIPID II FLIPPASE MURJ"/>
    <property type="match status" value="1"/>
</dbReference>
<feature type="transmembrane region" description="Helical" evidence="6">
    <location>
        <begin position="233"/>
        <end position="253"/>
    </location>
</feature>
<gene>
    <name evidence="7" type="ORF">CP523_11945</name>
    <name evidence="8" type="ORF">NH397_04320</name>
</gene>